<dbReference type="GO" id="GO:0006633">
    <property type="term" value="P:fatty acid biosynthetic process"/>
    <property type="evidence" value="ECO:0007669"/>
    <property type="project" value="TreeGrafter"/>
</dbReference>
<evidence type="ECO:0000256" key="1">
    <source>
        <dbReference type="ARBA" id="ARBA00008467"/>
    </source>
</evidence>
<dbReference type="HOGENOM" id="CLU_000022_69_2_11"/>
<feature type="domain" description="Ketosynthase family 3 (KS3)" evidence="4">
    <location>
        <begin position="1"/>
        <end position="390"/>
    </location>
</feature>
<proteinExistence type="inferred from homology"/>
<dbReference type="SUPFAM" id="SSF53901">
    <property type="entry name" value="Thiolase-like"/>
    <property type="match status" value="2"/>
</dbReference>
<dbReference type="InterPro" id="IPR014030">
    <property type="entry name" value="Ketoacyl_synth_N"/>
</dbReference>
<dbReference type="Pfam" id="PF02801">
    <property type="entry name" value="Ketoacyl-synt_C"/>
    <property type="match status" value="1"/>
</dbReference>
<dbReference type="STRING" id="1352936.M878_11345"/>
<evidence type="ECO:0000313" key="6">
    <source>
        <dbReference type="Proteomes" id="UP000017984"/>
    </source>
</evidence>
<name>V6KQ09_STRRC</name>
<organism evidence="5 6">
    <name type="scientific">Streptomyces roseochromogenus subsp. oscitans DS 12.976</name>
    <dbReference type="NCBI Taxonomy" id="1352936"/>
    <lineage>
        <taxon>Bacteria</taxon>
        <taxon>Bacillati</taxon>
        <taxon>Actinomycetota</taxon>
        <taxon>Actinomycetes</taxon>
        <taxon>Kitasatosporales</taxon>
        <taxon>Streptomycetaceae</taxon>
        <taxon>Streptomyces</taxon>
    </lineage>
</organism>
<dbReference type="InterPro" id="IPR016039">
    <property type="entry name" value="Thiolase-like"/>
</dbReference>
<sequence length="393" mass="40998">MTGLGLATPLGTEVEEFWRNVTAGTVATAPVTRFPTDGYPTHLAAEVTDPALTAPLTSDGRSVPRSLRYVHHSVDAALRDAGLLGHPGLARTGIVVGTVMGTRPHLEELRRQGRPLTEDFSWDSPQSLAREPGRAFGLRGPRQVVAAGCAAGNTALAMAADAIRSGQADAMVAGGVDELSESVYRLFTTLRALAPDAVRPFDRDRRGMMPSEGAGVLVLESLEHAVRRGATVLAELPGYALAADAHHMTAPHPQGLGMLRCMQDSLEQAGIDPREVDYVSAHGTGTPANDSLEAACLAEYFGSRGGTPAVSSIKGLMGHSQGGASAVEAIACVLAIRDGRVPGNPTLREADESCAGLDVVRGPARDMPVRVTLSNAFGFGGNTSAIVLARYPD</sequence>
<dbReference type="SMART" id="SM00825">
    <property type="entry name" value="PKS_KS"/>
    <property type="match status" value="1"/>
</dbReference>
<dbReference type="PANTHER" id="PTHR11712">
    <property type="entry name" value="POLYKETIDE SYNTHASE-RELATED"/>
    <property type="match status" value="1"/>
</dbReference>
<dbReference type="PANTHER" id="PTHR11712:SF336">
    <property type="entry name" value="3-OXOACYL-[ACYL-CARRIER-PROTEIN] SYNTHASE, MITOCHONDRIAL"/>
    <property type="match status" value="1"/>
</dbReference>
<dbReference type="PROSITE" id="PS52004">
    <property type="entry name" value="KS3_2"/>
    <property type="match status" value="1"/>
</dbReference>
<dbReference type="InterPro" id="IPR014031">
    <property type="entry name" value="Ketoacyl_synth_C"/>
</dbReference>
<gene>
    <name evidence="5" type="ORF">M878_11345</name>
</gene>
<evidence type="ECO:0000256" key="2">
    <source>
        <dbReference type="ARBA" id="ARBA00022679"/>
    </source>
</evidence>
<evidence type="ECO:0000259" key="4">
    <source>
        <dbReference type="PROSITE" id="PS52004"/>
    </source>
</evidence>
<dbReference type="AlphaFoldDB" id="V6KQ09"/>
<dbReference type="GO" id="GO:0005829">
    <property type="term" value="C:cytosol"/>
    <property type="evidence" value="ECO:0007669"/>
    <property type="project" value="TreeGrafter"/>
</dbReference>
<reference evidence="5 6" key="1">
    <citation type="journal article" date="2014" name="Genome Announc.">
        <title>Draft Genome Sequence of Streptomyces roseochromogenes subsp. oscitans DS 12.976, Producer of the Aminocoumarin Antibiotic Clorobiocin.</title>
        <authorList>
            <person name="Ruckert C."/>
            <person name="Kalinowski J."/>
            <person name="Heide L."/>
            <person name="Apel A.K."/>
        </authorList>
    </citation>
    <scope>NUCLEOTIDE SEQUENCE [LARGE SCALE GENOMIC DNA]</scope>
    <source>
        <strain evidence="5 6">DS 12.976</strain>
    </source>
</reference>
<dbReference type="Proteomes" id="UP000017984">
    <property type="component" value="Chromosome"/>
</dbReference>
<evidence type="ECO:0000256" key="3">
    <source>
        <dbReference type="RuleBase" id="RU003694"/>
    </source>
</evidence>
<keyword evidence="2 3" id="KW-0808">Transferase</keyword>
<dbReference type="PATRIC" id="fig|1352936.5.peg.2408"/>
<keyword evidence="6" id="KW-1185">Reference proteome</keyword>
<dbReference type="InterPro" id="IPR000794">
    <property type="entry name" value="Beta-ketoacyl_synthase"/>
</dbReference>
<accession>V6KQ09</accession>
<dbReference type="InterPro" id="IPR020841">
    <property type="entry name" value="PKS_Beta-ketoAc_synthase_dom"/>
</dbReference>
<comment type="caution">
    <text evidence="5">The sequence shown here is derived from an EMBL/GenBank/DDBJ whole genome shotgun (WGS) entry which is preliminary data.</text>
</comment>
<protein>
    <recommendedName>
        <fullName evidence="4">Ketosynthase family 3 (KS3) domain-containing protein</fullName>
    </recommendedName>
</protein>
<comment type="similarity">
    <text evidence="1 3">Belongs to the thiolase-like superfamily. Beta-ketoacyl-ACP synthases family.</text>
</comment>
<evidence type="ECO:0000313" key="5">
    <source>
        <dbReference type="EMBL" id="EST34157.1"/>
    </source>
</evidence>
<dbReference type="Gene3D" id="3.40.47.10">
    <property type="match status" value="2"/>
</dbReference>
<dbReference type="CDD" id="cd00834">
    <property type="entry name" value="KAS_I_II"/>
    <property type="match status" value="1"/>
</dbReference>
<dbReference type="EMBL" id="AWQX01000088">
    <property type="protein sequence ID" value="EST34157.1"/>
    <property type="molecule type" value="Genomic_DNA"/>
</dbReference>
<dbReference type="GO" id="GO:0004315">
    <property type="term" value="F:3-oxoacyl-[acyl-carrier-protein] synthase activity"/>
    <property type="evidence" value="ECO:0007669"/>
    <property type="project" value="TreeGrafter"/>
</dbReference>
<dbReference type="Pfam" id="PF00109">
    <property type="entry name" value="ketoacyl-synt"/>
    <property type="match status" value="1"/>
</dbReference>